<feature type="transmembrane region" description="Helical" evidence="7">
    <location>
        <begin position="178"/>
        <end position="202"/>
    </location>
</feature>
<feature type="domain" description="4Fe-4S ferredoxin-type" evidence="8">
    <location>
        <begin position="112"/>
        <end position="152"/>
    </location>
</feature>
<evidence type="ECO:0000256" key="6">
    <source>
        <dbReference type="ARBA" id="ARBA00023014"/>
    </source>
</evidence>
<evidence type="ECO:0000313" key="10">
    <source>
        <dbReference type="Proteomes" id="UP000031631"/>
    </source>
</evidence>
<keyword evidence="6" id="KW-0411">Iron-sulfur</keyword>
<organism evidence="9 10">
    <name type="scientific">Thiolapillus brandeum</name>
    <dbReference type="NCBI Taxonomy" id="1076588"/>
    <lineage>
        <taxon>Bacteria</taxon>
        <taxon>Pseudomonadati</taxon>
        <taxon>Pseudomonadota</taxon>
        <taxon>Gammaproteobacteria</taxon>
        <taxon>Chromatiales</taxon>
        <taxon>Sedimenticolaceae</taxon>
        <taxon>Thiolapillus</taxon>
    </lineage>
</organism>
<dbReference type="InterPro" id="IPR051684">
    <property type="entry name" value="Electron_Trans/Redox"/>
</dbReference>
<proteinExistence type="predicted"/>
<reference evidence="9 10" key="1">
    <citation type="journal article" date="2014" name="PLoS ONE">
        <title>Physiological and genomic features of a novel sulfur-oxidizing gammaproteobacterium belonging to a previously uncultivated symbiotic lineage isolated from a hydrothermal vent.</title>
        <authorList>
            <person name="Nunoura T."/>
            <person name="Takaki Y."/>
            <person name="Kazama H."/>
            <person name="Kakuta J."/>
            <person name="Shimamura S."/>
            <person name="Makita H."/>
            <person name="Hirai M."/>
            <person name="Miyazaki M."/>
            <person name="Takai K."/>
        </authorList>
    </citation>
    <scope>NUCLEOTIDE SEQUENCE [LARGE SCALE GENOMIC DNA]</scope>
    <source>
        <strain evidence="9 10">Hiromi1</strain>
    </source>
</reference>
<dbReference type="PANTHER" id="PTHR30176:SF3">
    <property type="entry name" value="FERREDOXIN-TYPE PROTEIN NAPH"/>
    <property type="match status" value="1"/>
</dbReference>
<evidence type="ECO:0000256" key="2">
    <source>
        <dbReference type="ARBA" id="ARBA00022485"/>
    </source>
</evidence>
<feature type="transmembrane region" description="Helical" evidence="7">
    <location>
        <begin position="104"/>
        <end position="123"/>
    </location>
</feature>
<dbReference type="PANTHER" id="PTHR30176">
    <property type="entry name" value="FERREDOXIN-TYPE PROTEIN NAPH"/>
    <property type="match status" value="1"/>
</dbReference>
<feature type="transmembrane region" description="Helical" evidence="7">
    <location>
        <begin position="222"/>
        <end position="242"/>
    </location>
</feature>
<dbReference type="GO" id="GO:0051539">
    <property type="term" value="F:4 iron, 4 sulfur cluster binding"/>
    <property type="evidence" value="ECO:0007669"/>
    <property type="project" value="UniProtKB-KW"/>
</dbReference>
<dbReference type="GO" id="GO:0046872">
    <property type="term" value="F:metal ion binding"/>
    <property type="evidence" value="ECO:0007669"/>
    <property type="project" value="UniProtKB-KW"/>
</dbReference>
<dbReference type="AlphaFoldDB" id="A0A7U6GHA0"/>
<dbReference type="GO" id="GO:0005886">
    <property type="term" value="C:plasma membrane"/>
    <property type="evidence" value="ECO:0007669"/>
    <property type="project" value="TreeGrafter"/>
</dbReference>
<feature type="transmembrane region" description="Helical" evidence="7">
    <location>
        <begin position="47"/>
        <end position="68"/>
    </location>
</feature>
<evidence type="ECO:0000256" key="7">
    <source>
        <dbReference type="SAM" id="Phobius"/>
    </source>
</evidence>
<keyword evidence="3" id="KW-0479">Metal-binding</keyword>
<gene>
    <name evidence="9" type="ORF">TBH_C0700</name>
</gene>
<evidence type="ECO:0000259" key="8">
    <source>
        <dbReference type="Pfam" id="PF12801"/>
    </source>
</evidence>
<evidence type="ECO:0000313" key="9">
    <source>
        <dbReference type="EMBL" id="BAO43638.1"/>
    </source>
</evidence>
<keyword evidence="7" id="KW-1133">Transmembrane helix</keyword>
<keyword evidence="5" id="KW-0408">Iron</keyword>
<evidence type="ECO:0000256" key="1">
    <source>
        <dbReference type="ARBA" id="ARBA00022448"/>
    </source>
</evidence>
<accession>A0A7U6GHA0</accession>
<name>A0A7U6GHA0_9GAMM</name>
<keyword evidence="1" id="KW-0813">Transport</keyword>
<keyword evidence="2" id="KW-0004">4Fe-4S</keyword>
<keyword evidence="7" id="KW-0472">Membrane</keyword>
<dbReference type="Proteomes" id="UP000031631">
    <property type="component" value="Chromosome"/>
</dbReference>
<dbReference type="InterPro" id="IPR017896">
    <property type="entry name" value="4Fe4S_Fe-S-bd"/>
</dbReference>
<evidence type="ECO:0000256" key="5">
    <source>
        <dbReference type="ARBA" id="ARBA00023004"/>
    </source>
</evidence>
<protein>
    <submittedName>
        <fullName evidence="9">Iron-sulfur cluster-binding protein</fullName>
    </submittedName>
</protein>
<sequence>MCHRNVTNKSRLNRHARNDYCHSKPANLAEPGCSGRTAVNKIQRQRLAWRTGFFLLFILAPIFNLFRFDLEQNHFYFLTFPWTLGIDAFKSGDISAMEMALNMGLRFFLPLGIIISLGIWVSWKWGRLYCGWLCPHFSVVETINHFMRKASGKLSLWDRDPLPEDQADGTHVHVEKKWWWVTGLVIVGFSFVWAVVLLTYLLPPREIYYNLFHAQLTRNQALFIGVGTLLFIIEFTLARHLFCRFGCVIGLAQSLVWMGNKKALVVGFDRGRSNQCAECDASCEHACPMRLKPRSIKRKMFTCTQCMQCVEACEKVHENDPRPPLLHMLQDQCALDVSLRDFGLKPEIPTDCFPPISGGPKDSSRG</sequence>
<keyword evidence="4" id="KW-0249">Electron transport</keyword>
<evidence type="ECO:0000256" key="4">
    <source>
        <dbReference type="ARBA" id="ARBA00022982"/>
    </source>
</evidence>
<keyword evidence="7" id="KW-0812">Transmembrane</keyword>
<dbReference type="KEGG" id="tbn:TBH_C0700"/>
<dbReference type="SUPFAM" id="SSF54862">
    <property type="entry name" value="4Fe-4S ferredoxins"/>
    <property type="match status" value="1"/>
</dbReference>
<dbReference type="Pfam" id="PF12801">
    <property type="entry name" value="Fer4_5"/>
    <property type="match status" value="1"/>
</dbReference>
<dbReference type="EMBL" id="AP012273">
    <property type="protein sequence ID" value="BAO43638.1"/>
    <property type="molecule type" value="Genomic_DNA"/>
</dbReference>
<evidence type="ECO:0000256" key="3">
    <source>
        <dbReference type="ARBA" id="ARBA00022723"/>
    </source>
</evidence>
<keyword evidence="10" id="KW-1185">Reference proteome</keyword>